<proteinExistence type="predicted"/>
<evidence type="ECO:0000313" key="3">
    <source>
        <dbReference type="EMBL" id="MBP3962396.1"/>
    </source>
</evidence>
<keyword evidence="4" id="KW-1185">Reference proteome</keyword>
<accession>A0ABS5C8R1</accession>
<dbReference type="Proteomes" id="UP000673394">
    <property type="component" value="Unassembled WGS sequence"/>
</dbReference>
<dbReference type="GO" id="GO:0016757">
    <property type="term" value="F:glycosyltransferase activity"/>
    <property type="evidence" value="ECO:0007669"/>
    <property type="project" value="UniProtKB-KW"/>
</dbReference>
<dbReference type="Pfam" id="PF00534">
    <property type="entry name" value="Glycos_transf_1"/>
    <property type="match status" value="1"/>
</dbReference>
<evidence type="ECO:0000313" key="4">
    <source>
        <dbReference type="Proteomes" id="UP000673394"/>
    </source>
</evidence>
<dbReference type="EC" id="2.4.-.-" evidence="3"/>
<organism evidence="3 4">
    <name type="scientific">Paenibacillus lignilyticus</name>
    <dbReference type="NCBI Taxonomy" id="1172615"/>
    <lineage>
        <taxon>Bacteria</taxon>
        <taxon>Bacillati</taxon>
        <taxon>Bacillota</taxon>
        <taxon>Bacilli</taxon>
        <taxon>Bacillales</taxon>
        <taxon>Paenibacillaceae</taxon>
        <taxon>Paenibacillus</taxon>
    </lineage>
</organism>
<protein>
    <submittedName>
        <fullName evidence="3">Glycosyltransferase</fullName>
        <ecNumber evidence="3">2.4.-.-</ecNumber>
    </submittedName>
</protein>
<dbReference type="InterPro" id="IPR001296">
    <property type="entry name" value="Glyco_trans_1"/>
</dbReference>
<gene>
    <name evidence="3" type="ORF">I8J30_06725</name>
</gene>
<sequence>MNKRIFLFGFLNYPRGSAAANYTQYLSNALKEAQYDVYLITNINEEFKLQEQEGFMSYNAIKIIPFHISKRRILRRLEFEYGKGRILVNILKKHNLTSEDIVLLYSPDLYVHREVLKYKEKVGFKTACVATEWFPTSSFKSRREGKAYHTYFDQFLPRHDLLFPISSYIQNHLIEKNCNTMRLPIMADVHEHPIGTKSFDKIKFIFPGNGLMKDAIEVILKSFCKLAPNDRKRVELHLCGVKEEQIESLLTPQEYENLKEILVVHKWMQYKELIALYQAMHFLVLAREENQMTLANFPSKVPEVMCYGVIPIVSRVGDYTKYYLEDNVNSLIFDGCEIDLCFEQISKALSMTQDEILELSAKARECVENKFDYRNWVGKIHHALVNM</sequence>
<dbReference type="SUPFAM" id="SSF53756">
    <property type="entry name" value="UDP-Glycosyltransferase/glycogen phosphorylase"/>
    <property type="match status" value="1"/>
</dbReference>
<dbReference type="RefSeq" id="WP_210656572.1">
    <property type="nucleotide sequence ID" value="NZ_JAGKSP010000002.1"/>
</dbReference>
<reference evidence="3 4" key="1">
    <citation type="submission" date="2021-04" db="EMBL/GenBank/DDBJ databases">
        <title>Paenibacillus sp. DLE-14 whole genome sequence.</title>
        <authorList>
            <person name="Ham Y.J."/>
        </authorList>
    </citation>
    <scope>NUCLEOTIDE SEQUENCE [LARGE SCALE GENOMIC DNA]</scope>
    <source>
        <strain evidence="3 4">DLE-14</strain>
    </source>
</reference>
<feature type="domain" description="Glycosyl transferase family 1" evidence="2">
    <location>
        <begin position="200"/>
        <end position="352"/>
    </location>
</feature>
<evidence type="ECO:0000259" key="2">
    <source>
        <dbReference type="Pfam" id="PF00534"/>
    </source>
</evidence>
<keyword evidence="3" id="KW-0328">Glycosyltransferase</keyword>
<keyword evidence="1 3" id="KW-0808">Transferase</keyword>
<comment type="caution">
    <text evidence="3">The sequence shown here is derived from an EMBL/GenBank/DDBJ whole genome shotgun (WGS) entry which is preliminary data.</text>
</comment>
<dbReference type="Gene3D" id="3.40.50.2000">
    <property type="entry name" value="Glycogen Phosphorylase B"/>
    <property type="match status" value="2"/>
</dbReference>
<evidence type="ECO:0000256" key="1">
    <source>
        <dbReference type="ARBA" id="ARBA00022679"/>
    </source>
</evidence>
<dbReference type="PANTHER" id="PTHR46401:SF2">
    <property type="entry name" value="GLYCOSYLTRANSFERASE WBBK-RELATED"/>
    <property type="match status" value="1"/>
</dbReference>
<name>A0ABS5C8R1_9BACL</name>
<dbReference type="PANTHER" id="PTHR46401">
    <property type="entry name" value="GLYCOSYLTRANSFERASE WBBK-RELATED"/>
    <property type="match status" value="1"/>
</dbReference>
<dbReference type="EMBL" id="JAGKSP010000002">
    <property type="protein sequence ID" value="MBP3962396.1"/>
    <property type="molecule type" value="Genomic_DNA"/>
</dbReference>